<dbReference type="EMBL" id="WIAO01000015">
    <property type="protein sequence ID" value="MQM26620.1"/>
    <property type="molecule type" value="Genomic_DNA"/>
</dbReference>
<evidence type="ECO:0000256" key="6">
    <source>
        <dbReference type="ARBA" id="ARBA00023033"/>
    </source>
</evidence>
<dbReference type="InterPro" id="IPR017972">
    <property type="entry name" value="Cyt_P450_CS"/>
</dbReference>
<dbReference type="PRINTS" id="PR00359">
    <property type="entry name" value="BP450"/>
</dbReference>
<organism evidence="8 9">
    <name type="scientific">Glycomyces albidus</name>
    <dbReference type="NCBI Taxonomy" id="2656774"/>
    <lineage>
        <taxon>Bacteria</taxon>
        <taxon>Bacillati</taxon>
        <taxon>Actinomycetota</taxon>
        <taxon>Actinomycetes</taxon>
        <taxon>Glycomycetales</taxon>
        <taxon>Glycomycetaceae</taxon>
        <taxon>Glycomyces</taxon>
    </lineage>
</organism>
<accession>A0A6L5GAM4</accession>
<dbReference type="AlphaFoldDB" id="A0A6L5GAM4"/>
<evidence type="ECO:0000256" key="1">
    <source>
        <dbReference type="ARBA" id="ARBA00010617"/>
    </source>
</evidence>
<evidence type="ECO:0000256" key="2">
    <source>
        <dbReference type="ARBA" id="ARBA00022617"/>
    </source>
</evidence>
<dbReference type="PRINTS" id="PR00385">
    <property type="entry name" value="P450"/>
</dbReference>
<keyword evidence="3 7" id="KW-0479">Metal-binding</keyword>
<evidence type="ECO:0000313" key="8">
    <source>
        <dbReference type="EMBL" id="MQM26620.1"/>
    </source>
</evidence>
<evidence type="ECO:0000256" key="7">
    <source>
        <dbReference type="RuleBase" id="RU000461"/>
    </source>
</evidence>
<evidence type="ECO:0000256" key="4">
    <source>
        <dbReference type="ARBA" id="ARBA00023002"/>
    </source>
</evidence>
<dbReference type="GO" id="GO:0005506">
    <property type="term" value="F:iron ion binding"/>
    <property type="evidence" value="ECO:0007669"/>
    <property type="project" value="InterPro"/>
</dbReference>
<comment type="caution">
    <text evidence="8">The sequence shown here is derived from an EMBL/GenBank/DDBJ whole genome shotgun (WGS) entry which is preliminary data.</text>
</comment>
<protein>
    <submittedName>
        <fullName evidence="8">Cytochrome P450</fullName>
    </submittedName>
</protein>
<dbReference type="Gene3D" id="1.10.630.10">
    <property type="entry name" value="Cytochrome P450"/>
    <property type="match status" value="1"/>
</dbReference>
<keyword evidence="2 7" id="KW-0349">Heme</keyword>
<dbReference type="FunFam" id="1.10.630.10:FF:000018">
    <property type="entry name" value="Cytochrome P450 monooxygenase"/>
    <property type="match status" value="1"/>
</dbReference>
<name>A0A6L5GAM4_9ACTN</name>
<dbReference type="Proteomes" id="UP000477750">
    <property type="component" value="Unassembled WGS sequence"/>
</dbReference>
<reference evidence="8 9" key="1">
    <citation type="submission" date="2019-10" db="EMBL/GenBank/DDBJ databases">
        <title>Glycomyces albidus sp. nov., a novel actinomycete isolated from rhizosphere soil of wheat (Triticum aestivum L.).</title>
        <authorList>
            <person name="Qian L."/>
        </authorList>
    </citation>
    <scope>NUCLEOTIDE SEQUENCE [LARGE SCALE GENOMIC DNA]</scope>
    <source>
        <strain evidence="8 9">NEAU-7082</strain>
    </source>
</reference>
<dbReference type="InterPro" id="IPR036396">
    <property type="entry name" value="Cyt_P450_sf"/>
</dbReference>
<dbReference type="Pfam" id="PF00067">
    <property type="entry name" value="p450"/>
    <property type="match status" value="1"/>
</dbReference>
<gene>
    <name evidence="8" type="ORF">GFD30_13715</name>
</gene>
<dbReference type="GO" id="GO:0020037">
    <property type="term" value="F:heme binding"/>
    <property type="evidence" value="ECO:0007669"/>
    <property type="project" value="InterPro"/>
</dbReference>
<evidence type="ECO:0000313" key="9">
    <source>
        <dbReference type="Proteomes" id="UP000477750"/>
    </source>
</evidence>
<dbReference type="CDD" id="cd11030">
    <property type="entry name" value="CYP105-like"/>
    <property type="match status" value="1"/>
</dbReference>
<dbReference type="InterPro" id="IPR001128">
    <property type="entry name" value="Cyt_P450"/>
</dbReference>
<dbReference type="PANTHER" id="PTHR46696:SF1">
    <property type="entry name" value="CYTOCHROME P450 YJIB-RELATED"/>
    <property type="match status" value="1"/>
</dbReference>
<comment type="similarity">
    <text evidence="1 7">Belongs to the cytochrome P450 family.</text>
</comment>
<sequence length="399" mass="43891">MSQADTLPFGMPYRKESRYDPPAALLDLQAVPVRRIRYHPDGVEGWLVTGYDEAKRALADVRWSSAADPVRSPIDLPGFHDAGRPVTPGFFNFFDPPEHTRIRRKLTGSFTLRRMRALEAHVGVLVDRHIEAMKAKGAPADLVTDFALPVPALVIGEMLGVPDEDRERFHTASAEVVDMTLPFERRGQVMMELFGYLAGLVPGKREHPGPDILSDLAADPELGDDEICGMAALLLLAGHETTANMLALGTFALLEHPDQMALLRADPALMPGAVEELLRYLTILHIGRLRVASEDFEFEGHRIRAGDHVTISLQAANRDPSRFPDPHALDVTRDAQGHLAFGFGVHQCIGHQLARIEMRIGFAKLLAAFPGLALAVPSETIPLRSDMVTYGVHTLPVAW</sequence>
<dbReference type="SUPFAM" id="SSF48264">
    <property type="entry name" value="Cytochrome P450"/>
    <property type="match status" value="1"/>
</dbReference>
<dbReference type="GO" id="GO:0004497">
    <property type="term" value="F:monooxygenase activity"/>
    <property type="evidence" value="ECO:0007669"/>
    <property type="project" value="UniProtKB-KW"/>
</dbReference>
<dbReference type="GO" id="GO:0016705">
    <property type="term" value="F:oxidoreductase activity, acting on paired donors, with incorporation or reduction of molecular oxygen"/>
    <property type="evidence" value="ECO:0007669"/>
    <property type="project" value="InterPro"/>
</dbReference>
<dbReference type="InterPro" id="IPR002397">
    <property type="entry name" value="Cyt_P450_B"/>
</dbReference>
<keyword evidence="6 7" id="KW-0503">Monooxygenase</keyword>
<dbReference type="RefSeq" id="WP_153025777.1">
    <property type="nucleotide sequence ID" value="NZ_WIAO01000015.1"/>
</dbReference>
<dbReference type="PROSITE" id="PS00086">
    <property type="entry name" value="CYTOCHROME_P450"/>
    <property type="match status" value="1"/>
</dbReference>
<keyword evidence="5 7" id="KW-0408">Iron</keyword>
<keyword evidence="4 7" id="KW-0560">Oxidoreductase</keyword>
<evidence type="ECO:0000256" key="3">
    <source>
        <dbReference type="ARBA" id="ARBA00022723"/>
    </source>
</evidence>
<keyword evidence="9" id="KW-1185">Reference proteome</keyword>
<evidence type="ECO:0000256" key="5">
    <source>
        <dbReference type="ARBA" id="ARBA00023004"/>
    </source>
</evidence>
<dbReference type="PANTHER" id="PTHR46696">
    <property type="entry name" value="P450, PUTATIVE (EUROFUNG)-RELATED"/>
    <property type="match status" value="1"/>
</dbReference>
<proteinExistence type="inferred from homology"/>